<feature type="compositionally biased region" description="Basic and acidic residues" evidence="1">
    <location>
        <begin position="69"/>
        <end position="81"/>
    </location>
</feature>
<name>A0A9P4KBZ5_9PLEO</name>
<reference evidence="3" key="1">
    <citation type="journal article" date="2020" name="Stud. Mycol.">
        <title>101 Dothideomycetes genomes: A test case for predicting lifestyles and emergence of pathogens.</title>
        <authorList>
            <person name="Haridas S."/>
            <person name="Albert R."/>
            <person name="Binder M."/>
            <person name="Bloem J."/>
            <person name="LaButti K."/>
            <person name="Salamov A."/>
            <person name="Andreopoulos B."/>
            <person name="Baker S."/>
            <person name="Barry K."/>
            <person name="Bills G."/>
            <person name="Bluhm B."/>
            <person name="Cannon C."/>
            <person name="Castanera R."/>
            <person name="Culley D."/>
            <person name="Daum C."/>
            <person name="Ezra D."/>
            <person name="Gonzalez J."/>
            <person name="Henrissat B."/>
            <person name="Kuo A."/>
            <person name="Liang C."/>
            <person name="Lipzen A."/>
            <person name="Lutzoni F."/>
            <person name="Magnuson J."/>
            <person name="Mondo S."/>
            <person name="Nolan M."/>
            <person name="Ohm R."/>
            <person name="Pangilinan J."/>
            <person name="Park H.-J."/>
            <person name="Ramirez L."/>
            <person name="Alfaro M."/>
            <person name="Sun H."/>
            <person name="Tritt A."/>
            <person name="Yoshinaga Y."/>
            <person name="Zwiers L.-H."/>
            <person name="Turgeon B."/>
            <person name="Goodwin S."/>
            <person name="Spatafora J."/>
            <person name="Crous P."/>
            <person name="Grigoriev I."/>
        </authorList>
    </citation>
    <scope>NUCLEOTIDE SEQUENCE [LARGE SCALE GENOMIC DNA]</scope>
    <source>
        <strain evidence="3">CBS 304.66</strain>
    </source>
</reference>
<dbReference type="Proteomes" id="UP000800093">
    <property type="component" value="Unassembled WGS sequence"/>
</dbReference>
<organism evidence="2 3">
    <name type="scientific">Lojkania enalia</name>
    <dbReference type="NCBI Taxonomy" id="147567"/>
    <lineage>
        <taxon>Eukaryota</taxon>
        <taxon>Fungi</taxon>
        <taxon>Dikarya</taxon>
        <taxon>Ascomycota</taxon>
        <taxon>Pezizomycotina</taxon>
        <taxon>Dothideomycetes</taxon>
        <taxon>Pleosporomycetidae</taxon>
        <taxon>Pleosporales</taxon>
        <taxon>Pleosporales incertae sedis</taxon>
        <taxon>Lojkania</taxon>
    </lineage>
</organism>
<evidence type="ECO:0000313" key="2">
    <source>
        <dbReference type="EMBL" id="KAF2265775.1"/>
    </source>
</evidence>
<feature type="compositionally biased region" description="Polar residues" evidence="1">
    <location>
        <begin position="15"/>
        <end position="25"/>
    </location>
</feature>
<keyword evidence="3" id="KW-1185">Reference proteome</keyword>
<feature type="compositionally biased region" description="Low complexity" evidence="1">
    <location>
        <begin position="42"/>
        <end position="61"/>
    </location>
</feature>
<dbReference type="OrthoDB" id="3782326at2759"/>
<evidence type="ECO:0000313" key="3">
    <source>
        <dbReference type="Proteomes" id="UP000800093"/>
    </source>
</evidence>
<sequence>MPMDSLKHTLKKVFHTSQPNSQKNPYINPHHPNHNPAPAPPTTTTATAFRPRSPARPSASPRGSSDFLAEAREAVGRDRITGRRLVHSTPSPGPRSHSLPPGQIISRGRTLQTDQDPFADPQAEEGETSTFSMRNQGVRAKSGTRYDLFVREMKERREGAVREPTGGYYAPKPRQLTEFYALRRQ</sequence>
<feature type="region of interest" description="Disordered" evidence="1">
    <location>
        <begin position="1"/>
        <end position="130"/>
    </location>
</feature>
<gene>
    <name evidence="2" type="ORF">CC78DRAFT_615618</name>
</gene>
<comment type="caution">
    <text evidence="2">The sequence shown here is derived from an EMBL/GenBank/DDBJ whole genome shotgun (WGS) entry which is preliminary data.</text>
</comment>
<evidence type="ECO:0000256" key="1">
    <source>
        <dbReference type="SAM" id="MobiDB-lite"/>
    </source>
</evidence>
<accession>A0A9P4KBZ5</accession>
<proteinExistence type="predicted"/>
<dbReference type="AlphaFoldDB" id="A0A9P4KBZ5"/>
<protein>
    <submittedName>
        <fullName evidence="2">Uncharacterized protein</fullName>
    </submittedName>
</protein>
<dbReference type="EMBL" id="ML986603">
    <property type="protein sequence ID" value="KAF2265775.1"/>
    <property type="molecule type" value="Genomic_DNA"/>
</dbReference>